<name>A0A9P7S2W1_9AGAR</name>
<keyword evidence="2" id="KW-1185">Reference proteome</keyword>
<reference evidence="1" key="1">
    <citation type="journal article" date="2021" name="Genome Biol. Evol.">
        <title>The assembled and annotated genome of the fairy-ring fungus Marasmius oreades.</title>
        <authorList>
            <person name="Hiltunen M."/>
            <person name="Ament-Velasquez S.L."/>
            <person name="Johannesson H."/>
        </authorList>
    </citation>
    <scope>NUCLEOTIDE SEQUENCE</scope>
    <source>
        <strain evidence="1">03SP1</strain>
    </source>
</reference>
<sequence length="256" mass="29210">MRHPPVLVPHREIHMSKHPSVTSVVFQQLVNDYGAKDFEYCLGEYIAKAQAPEQAFTSASLHAATQHVLTFVPFYKVAVYHHIKFTEYDPYSITKGPEFVVDTIQAEPNRKDKYGRPIPGRFDTALIKVNGGEANGVKVGQIRCIFTLPKAGLQEWFPETSIQPAKYLAYVEWFTPFKQGPELNHLMYKVTHAFHPGEHVRLASVIPVETICRSVHLYPRFGLHAPLEWKSSNVLQLCDTFFVNDFLDRATYATVY</sequence>
<dbReference type="OrthoDB" id="3244185at2759"/>
<dbReference type="RefSeq" id="XP_043010921.1">
    <property type="nucleotide sequence ID" value="XM_043152834.1"/>
</dbReference>
<proteinExistence type="predicted"/>
<dbReference type="KEGG" id="more:E1B28_008047"/>
<dbReference type="AlphaFoldDB" id="A0A9P7S2W1"/>
<organism evidence="1 2">
    <name type="scientific">Marasmius oreades</name>
    <name type="common">fairy-ring Marasmius</name>
    <dbReference type="NCBI Taxonomy" id="181124"/>
    <lineage>
        <taxon>Eukaryota</taxon>
        <taxon>Fungi</taxon>
        <taxon>Dikarya</taxon>
        <taxon>Basidiomycota</taxon>
        <taxon>Agaricomycotina</taxon>
        <taxon>Agaricomycetes</taxon>
        <taxon>Agaricomycetidae</taxon>
        <taxon>Agaricales</taxon>
        <taxon>Marasmiineae</taxon>
        <taxon>Marasmiaceae</taxon>
        <taxon>Marasmius</taxon>
    </lineage>
</organism>
<accession>A0A9P7S2W1</accession>
<gene>
    <name evidence="1" type="ORF">E1B28_008047</name>
</gene>
<comment type="caution">
    <text evidence="1">The sequence shown here is derived from an EMBL/GenBank/DDBJ whole genome shotgun (WGS) entry which is preliminary data.</text>
</comment>
<evidence type="ECO:0000313" key="2">
    <source>
        <dbReference type="Proteomes" id="UP001049176"/>
    </source>
</evidence>
<dbReference type="GeneID" id="66077123"/>
<dbReference type="EMBL" id="CM032184">
    <property type="protein sequence ID" value="KAG7094451.1"/>
    <property type="molecule type" value="Genomic_DNA"/>
</dbReference>
<protein>
    <submittedName>
        <fullName evidence="1">Uncharacterized protein</fullName>
    </submittedName>
</protein>
<dbReference type="Proteomes" id="UP001049176">
    <property type="component" value="Chromosome 4"/>
</dbReference>
<evidence type="ECO:0000313" key="1">
    <source>
        <dbReference type="EMBL" id="KAG7094451.1"/>
    </source>
</evidence>